<dbReference type="Gene3D" id="1.10.510.10">
    <property type="entry name" value="Transferase(Phosphotransferase) domain 1"/>
    <property type="match status" value="1"/>
</dbReference>
<accession>A0A1G8SY33</accession>
<dbReference type="InterPro" id="IPR000719">
    <property type="entry name" value="Prot_kinase_dom"/>
</dbReference>
<dbReference type="PROSITE" id="PS50011">
    <property type="entry name" value="PROTEIN_KINASE_DOM"/>
    <property type="match status" value="1"/>
</dbReference>
<dbReference type="PROSITE" id="PS00108">
    <property type="entry name" value="PROTEIN_KINASE_ST"/>
    <property type="match status" value="1"/>
</dbReference>
<dbReference type="InterPro" id="IPR011009">
    <property type="entry name" value="Kinase-like_dom_sf"/>
</dbReference>
<dbReference type="InterPro" id="IPR051681">
    <property type="entry name" value="Ser/Thr_Kinases-Pseudokinases"/>
</dbReference>
<name>A0A1G8SY33_9FIRM</name>
<evidence type="ECO:0000259" key="1">
    <source>
        <dbReference type="PROSITE" id="PS50011"/>
    </source>
</evidence>
<sequence>MEFNYSNISEQIPKEILSALESLRRDIEVDEYIDKGGNGHIFLGYHQIFKERIAIKFYYSGENFHKEVQLMSSISHKNILKVWDARTIDGGWAYFLTSELKNGDLDDYINNNRISLRKGLKIVRSILDGLSTMHSPPFFLVHRDLKPANILVNDKGYAKIADFGSIKRLPEDQPYVSGSNHASLYTPPESYERNIYNISSDLYQVGLVMYQILGGNLPYDPLKWFNNREMKKYKKLESDFEKSKFVDNVLYNRAKREKLIDLNTLPLYCDSKIKRILRKATRANYSRRYNTTAEFLYAIHNLGEIPDWKIKDNIIYIENYNNKDYRIMECKNGYVCKKNVGSGWRKEPKIKIGSKKEVVLKLMELFS</sequence>
<dbReference type="RefSeq" id="WP_089717816.1">
    <property type="nucleotide sequence ID" value="NZ_FNEH01000046.1"/>
</dbReference>
<gene>
    <name evidence="2" type="ORF">SAMN04515654_1465</name>
</gene>
<dbReference type="SMART" id="SM00220">
    <property type="entry name" value="S_TKc"/>
    <property type="match status" value="1"/>
</dbReference>
<dbReference type="SUPFAM" id="SSF56112">
    <property type="entry name" value="Protein kinase-like (PK-like)"/>
    <property type="match status" value="1"/>
</dbReference>
<protein>
    <submittedName>
        <fullName evidence="2">Serine/threonine protein kinase</fullName>
    </submittedName>
</protein>
<proteinExistence type="predicted"/>
<dbReference type="EMBL" id="FNEH01000046">
    <property type="protein sequence ID" value="SDJ34147.1"/>
    <property type="molecule type" value="Genomic_DNA"/>
</dbReference>
<dbReference type="CDD" id="cd14014">
    <property type="entry name" value="STKc_PknB_like"/>
    <property type="match status" value="1"/>
</dbReference>
<feature type="domain" description="Protein kinase" evidence="1">
    <location>
        <begin position="27"/>
        <end position="303"/>
    </location>
</feature>
<dbReference type="GO" id="GO:0004674">
    <property type="term" value="F:protein serine/threonine kinase activity"/>
    <property type="evidence" value="ECO:0007669"/>
    <property type="project" value="UniProtKB-KW"/>
</dbReference>
<keyword evidence="2" id="KW-0808">Transferase</keyword>
<keyword evidence="2" id="KW-0723">Serine/threonine-protein kinase</keyword>
<reference evidence="2 3" key="1">
    <citation type="submission" date="2016-10" db="EMBL/GenBank/DDBJ databases">
        <authorList>
            <person name="de Groot N.N."/>
        </authorList>
    </citation>
    <scope>NUCLEOTIDE SEQUENCE [LARGE SCALE GENOMIC DNA]</scope>
    <source>
        <strain evidence="2 3">WG7</strain>
    </source>
</reference>
<dbReference type="GO" id="GO:0005524">
    <property type="term" value="F:ATP binding"/>
    <property type="evidence" value="ECO:0007669"/>
    <property type="project" value="InterPro"/>
</dbReference>
<keyword evidence="2" id="KW-0418">Kinase</keyword>
<evidence type="ECO:0000313" key="2">
    <source>
        <dbReference type="EMBL" id="SDJ34147.1"/>
    </source>
</evidence>
<dbReference type="Proteomes" id="UP000198945">
    <property type="component" value="Unassembled WGS sequence"/>
</dbReference>
<dbReference type="PANTHER" id="PTHR44329">
    <property type="entry name" value="SERINE/THREONINE-PROTEIN KINASE TNNI3K-RELATED"/>
    <property type="match status" value="1"/>
</dbReference>
<dbReference type="Pfam" id="PF00069">
    <property type="entry name" value="Pkinase"/>
    <property type="match status" value="1"/>
</dbReference>
<evidence type="ECO:0000313" key="3">
    <source>
        <dbReference type="Proteomes" id="UP000198945"/>
    </source>
</evidence>
<dbReference type="AlphaFoldDB" id="A0A1G8SY33"/>
<dbReference type="InterPro" id="IPR008271">
    <property type="entry name" value="Ser/Thr_kinase_AS"/>
</dbReference>
<organism evidence="2 3">
    <name type="scientific">Halanaerobium congolense</name>
    <dbReference type="NCBI Taxonomy" id="54121"/>
    <lineage>
        <taxon>Bacteria</taxon>
        <taxon>Bacillati</taxon>
        <taxon>Bacillota</taxon>
        <taxon>Clostridia</taxon>
        <taxon>Halanaerobiales</taxon>
        <taxon>Halanaerobiaceae</taxon>
        <taxon>Halanaerobium</taxon>
    </lineage>
</organism>